<reference evidence="4 5" key="1">
    <citation type="submission" date="2020-08" db="EMBL/GenBank/DDBJ databases">
        <title>Genomic Encyclopedia of Type Strains, Phase IV (KMG-IV): sequencing the most valuable type-strain genomes for metagenomic binning, comparative biology and taxonomic classification.</title>
        <authorList>
            <person name="Goeker M."/>
        </authorList>
    </citation>
    <scope>NUCLEOTIDE SEQUENCE [LARGE SCALE GENOMIC DNA]</scope>
    <source>
        <strain evidence="4 5">DSM 10633</strain>
    </source>
</reference>
<dbReference type="PROSITE" id="PS50887">
    <property type="entry name" value="GGDEF"/>
    <property type="match status" value="1"/>
</dbReference>
<dbReference type="Pfam" id="PF12469">
    <property type="entry name" value="Cmr2_N"/>
    <property type="match status" value="1"/>
</dbReference>
<organism evidence="4 5">
    <name type="scientific">Ureibacillus thermosphaericus</name>
    <dbReference type="NCBI Taxonomy" id="51173"/>
    <lineage>
        <taxon>Bacteria</taxon>
        <taxon>Bacillati</taxon>
        <taxon>Bacillota</taxon>
        <taxon>Bacilli</taxon>
        <taxon>Bacillales</taxon>
        <taxon>Caryophanaceae</taxon>
        <taxon>Ureibacillus</taxon>
    </lineage>
</organism>
<dbReference type="RefSeq" id="WP_168412363.1">
    <property type="nucleotide sequence ID" value="NZ_JAAXPW010000015.1"/>
</dbReference>
<dbReference type="Proteomes" id="UP000557217">
    <property type="component" value="Unassembled WGS sequence"/>
</dbReference>
<sequence>MTNRTLIVFSIGPVQSFIAAARKVEDLWSGSYILSYLAEEAIKKCYEFAEEKHYPFVLISPYIIYEQLKNPKLDTTIEVASLPNRFVAEIDAPEDDIVELAKKVEQHIKQQFYSLCEDAVNKVFNTPEVNKEELFNLQRKQVDQLLEIYWTIEKIDNHHGDYHAARALLENRLASVKNDLQFQQIDQSGLVCTVCNEREALHDIQDIGKYSIGEMRKKLREMWKHRGHEFKHPRISDNELLCSICLAKRYARQYFRELKANGSSRFFGRYPSIQEIVKPSNYYAVIMFDGDNMGKFFAHDGNEQAEARNRNLSERLSVYSMEIVPKIIEKYNGKLVYAGGDDVLAFLPMDEALNAAKELRQAFADPEKGIGKGASLSGAICIAYVKTPLQYILSELRTLEKKSKSYKNATTGQEKDAYTIATYTNGEIRSVTLPWILSNGVYSSDYINELSTALGEDLASTFLYTLQSELLPLIGSKWDKKITVFENDPLLNKEMFQVEFTRLLKRAKSENGNSSLNIDLLVQKLIELHEATPSTLNFIHLLEIARFIKQKKDDQQNEYYIKTN</sequence>
<dbReference type="Gene3D" id="3.30.70.270">
    <property type="match status" value="1"/>
</dbReference>
<dbReference type="GO" id="GO:0000166">
    <property type="term" value="F:nucleotide binding"/>
    <property type="evidence" value="ECO:0007669"/>
    <property type="project" value="UniProtKB-KW"/>
</dbReference>
<keyword evidence="2" id="KW-0051">Antiviral defense</keyword>
<keyword evidence="1" id="KW-0547">Nucleotide-binding</keyword>
<dbReference type="AlphaFoldDB" id="A0A840PXY9"/>
<dbReference type="InterPro" id="IPR054767">
    <property type="entry name" value="Cas10-Cmr2_palm2"/>
</dbReference>
<dbReference type="Pfam" id="PF22335">
    <property type="entry name" value="Cas10-Cmr2_palm2"/>
    <property type="match status" value="1"/>
</dbReference>
<dbReference type="InterPro" id="IPR024615">
    <property type="entry name" value="CRISPR-assoc_Cmr2_N"/>
</dbReference>
<protein>
    <submittedName>
        <fullName evidence="4">CRISPR-associated protein Cmr2</fullName>
    </submittedName>
</protein>
<dbReference type="Gene3D" id="3.30.70.2220">
    <property type="entry name" value="CRISPR-Cas system, Cmr2 subunit, D1 domain, cysteine cluster"/>
    <property type="match status" value="1"/>
</dbReference>
<dbReference type="InterPro" id="IPR000160">
    <property type="entry name" value="GGDEF_dom"/>
</dbReference>
<accession>A0A840PXY9</accession>
<evidence type="ECO:0000313" key="4">
    <source>
        <dbReference type="EMBL" id="MBB5149088.1"/>
    </source>
</evidence>
<dbReference type="InterPro" id="IPR043128">
    <property type="entry name" value="Rev_trsase/Diguanyl_cyclase"/>
</dbReference>
<evidence type="ECO:0000256" key="2">
    <source>
        <dbReference type="ARBA" id="ARBA00023118"/>
    </source>
</evidence>
<dbReference type="NCBIfam" id="TIGR02577">
    <property type="entry name" value="cas_TM1794_Cmr2"/>
    <property type="match status" value="1"/>
</dbReference>
<comment type="caution">
    <text evidence="4">The sequence shown here is derived from an EMBL/GenBank/DDBJ whole genome shotgun (WGS) entry which is preliminary data.</text>
</comment>
<dbReference type="InterPro" id="IPR013407">
    <property type="entry name" value="CRISPR-assoc_prot_Cmr2"/>
</dbReference>
<proteinExistence type="predicted"/>
<evidence type="ECO:0000256" key="1">
    <source>
        <dbReference type="ARBA" id="ARBA00022741"/>
    </source>
</evidence>
<gene>
    <name evidence="4" type="ORF">HNR36_001475</name>
</gene>
<evidence type="ECO:0000313" key="5">
    <source>
        <dbReference type="Proteomes" id="UP000557217"/>
    </source>
</evidence>
<dbReference type="InterPro" id="IPR038242">
    <property type="entry name" value="Cmr2_N"/>
</dbReference>
<dbReference type="EMBL" id="JACHGZ010000014">
    <property type="protein sequence ID" value="MBB5149088.1"/>
    <property type="molecule type" value="Genomic_DNA"/>
</dbReference>
<name>A0A840PXY9_URETH</name>
<feature type="domain" description="GGDEF" evidence="3">
    <location>
        <begin position="281"/>
        <end position="415"/>
    </location>
</feature>
<evidence type="ECO:0000259" key="3">
    <source>
        <dbReference type="PROSITE" id="PS50887"/>
    </source>
</evidence>
<keyword evidence="5" id="KW-1185">Reference proteome</keyword>
<dbReference type="GO" id="GO:0051607">
    <property type="term" value="P:defense response to virus"/>
    <property type="evidence" value="ECO:0007669"/>
    <property type="project" value="UniProtKB-KW"/>
</dbReference>